<organism evidence="15">
    <name type="scientific">Lype reducta</name>
    <dbReference type="NCBI Taxonomy" id="1271732"/>
    <lineage>
        <taxon>Eukaryota</taxon>
        <taxon>Metazoa</taxon>
        <taxon>Ecdysozoa</taxon>
        <taxon>Arthropoda</taxon>
        <taxon>Hexapoda</taxon>
        <taxon>Insecta</taxon>
        <taxon>Pterygota</taxon>
        <taxon>Neoptera</taxon>
        <taxon>Endopterygota</taxon>
        <taxon>Trichoptera</taxon>
        <taxon>Annulipalpia</taxon>
        <taxon>Psychomyioidea</taxon>
        <taxon>Psychomyiidae</taxon>
        <taxon>Psychomyiinae</taxon>
        <taxon>Lype</taxon>
    </lineage>
</organism>
<comment type="similarity">
    <text evidence="3">Belongs to the ATPase A chain family.</text>
</comment>
<feature type="transmembrane region" description="Helical" evidence="14">
    <location>
        <begin position="21"/>
        <end position="40"/>
    </location>
</feature>
<evidence type="ECO:0000256" key="11">
    <source>
        <dbReference type="ARBA" id="ARBA00023136"/>
    </source>
</evidence>
<dbReference type="InterPro" id="IPR035908">
    <property type="entry name" value="F0_ATP_A_sf"/>
</dbReference>
<keyword evidence="7 14" id="KW-0812">Transmembrane</keyword>
<evidence type="ECO:0000256" key="7">
    <source>
        <dbReference type="ARBA" id="ARBA00022692"/>
    </source>
</evidence>
<dbReference type="InterPro" id="IPR045083">
    <property type="entry name" value="ATP_synth_F0_asu_bact/mt"/>
</dbReference>
<dbReference type="EMBL" id="MT584157">
    <property type="protein sequence ID" value="QLY89655.1"/>
    <property type="molecule type" value="Genomic_DNA"/>
</dbReference>
<dbReference type="GO" id="GO:0046933">
    <property type="term" value="F:proton-transporting ATP synthase activity, rotational mechanism"/>
    <property type="evidence" value="ECO:0007669"/>
    <property type="project" value="TreeGrafter"/>
</dbReference>
<keyword evidence="12" id="KW-0066">ATP synthesis</keyword>
<dbReference type="CDD" id="cd00310">
    <property type="entry name" value="ATP-synt_Fo_a_6"/>
    <property type="match status" value="1"/>
</dbReference>
<proteinExistence type="inferred from homology"/>
<dbReference type="SUPFAM" id="SSF81336">
    <property type="entry name" value="F1F0 ATP synthase subunit A"/>
    <property type="match status" value="1"/>
</dbReference>
<keyword evidence="5" id="KW-0813">Transport</keyword>
<keyword evidence="6" id="KW-0138">CF(0)</keyword>
<comment type="subunit">
    <text evidence="4">F-type ATPases have 2 components, CF(1) - the catalytic core - and CF(0) - the membrane proton channel. CF(1) has five subunits: alpha(3), beta(3), gamma(1), delta(1), epsilon(1). CF(0) has three main subunits: a, b and c.</text>
</comment>
<keyword evidence="11 14" id="KW-0472">Membrane</keyword>
<evidence type="ECO:0000256" key="13">
    <source>
        <dbReference type="RuleBase" id="RU004450"/>
    </source>
</evidence>
<feature type="transmembrane region" description="Helical" evidence="14">
    <location>
        <begin position="181"/>
        <end position="198"/>
    </location>
</feature>
<comment type="function">
    <text evidence="1">Mitochondrial membrane ATP synthase (F(1)F(0) ATP synthase or Complex V) produces ATP from ADP in the presence of a proton gradient across the membrane which is generated by electron transport complexes of the respiratory chain. F-type ATPases consist of two structural domains, F(1) - containing the extramembraneous catalytic core and F(0) - containing the membrane proton channel, linked together by a central stalk and a peripheral stalk. During catalysis, ATP synthesis in the catalytic domain of F(1) is coupled via a rotary mechanism of the central stalk subunits to proton translocation. Key component of the proton channel; it may play a direct role in the translocation of protons across the membrane.</text>
</comment>
<evidence type="ECO:0000256" key="12">
    <source>
        <dbReference type="ARBA" id="ARBA00023310"/>
    </source>
</evidence>
<dbReference type="Pfam" id="PF00119">
    <property type="entry name" value="ATP-synt_A"/>
    <property type="match status" value="1"/>
</dbReference>
<evidence type="ECO:0000256" key="3">
    <source>
        <dbReference type="ARBA" id="ARBA00006810"/>
    </source>
</evidence>
<keyword evidence="15" id="KW-0496">Mitochondrion</keyword>
<comment type="subcellular location">
    <subcellularLocation>
        <location evidence="2">Membrane</location>
        <topology evidence="2">Multi-pass membrane protein</topology>
    </subcellularLocation>
    <subcellularLocation>
        <location evidence="13">Mitochondrion inner membrane</location>
        <topology evidence="13">Multi-pass membrane protein</topology>
    </subcellularLocation>
</comment>
<evidence type="ECO:0000313" key="15">
    <source>
        <dbReference type="EMBL" id="QLY89655.1"/>
    </source>
</evidence>
<dbReference type="AlphaFoldDB" id="A0A7D6W4T3"/>
<dbReference type="NCBIfam" id="TIGR01131">
    <property type="entry name" value="ATP_synt_6_or_A"/>
    <property type="match status" value="1"/>
</dbReference>
<gene>
    <name evidence="15" type="primary">atp6</name>
</gene>
<evidence type="ECO:0000256" key="6">
    <source>
        <dbReference type="ARBA" id="ARBA00022547"/>
    </source>
</evidence>
<dbReference type="PANTHER" id="PTHR11410:SF0">
    <property type="entry name" value="ATP SYNTHASE SUBUNIT A"/>
    <property type="match status" value="1"/>
</dbReference>
<evidence type="ECO:0000256" key="14">
    <source>
        <dbReference type="SAM" id="Phobius"/>
    </source>
</evidence>
<dbReference type="PRINTS" id="PR00123">
    <property type="entry name" value="ATPASEA"/>
</dbReference>
<evidence type="ECO:0000256" key="9">
    <source>
        <dbReference type="ARBA" id="ARBA00022989"/>
    </source>
</evidence>
<dbReference type="PROSITE" id="PS00449">
    <property type="entry name" value="ATPASE_A"/>
    <property type="match status" value="1"/>
</dbReference>
<evidence type="ECO:0000256" key="1">
    <source>
        <dbReference type="ARBA" id="ARBA00002070"/>
    </source>
</evidence>
<evidence type="ECO:0000256" key="8">
    <source>
        <dbReference type="ARBA" id="ARBA00022781"/>
    </source>
</evidence>
<protein>
    <recommendedName>
        <fullName evidence="13">ATP synthase subunit a</fullName>
    </recommendedName>
</protein>
<accession>A0A7D6W4T3</accession>
<dbReference type="InterPro" id="IPR023011">
    <property type="entry name" value="ATP_synth_F0_asu_AS"/>
</dbReference>
<evidence type="ECO:0000256" key="10">
    <source>
        <dbReference type="ARBA" id="ARBA00023065"/>
    </source>
</evidence>
<dbReference type="GO" id="GO:0045259">
    <property type="term" value="C:proton-transporting ATP synthase complex"/>
    <property type="evidence" value="ECO:0007669"/>
    <property type="project" value="UniProtKB-KW"/>
</dbReference>
<evidence type="ECO:0000256" key="4">
    <source>
        <dbReference type="ARBA" id="ARBA00011648"/>
    </source>
</evidence>
<dbReference type="Gene3D" id="1.20.120.220">
    <property type="entry name" value="ATP synthase, F0 complex, subunit A"/>
    <property type="match status" value="1"/>
</dbReference>
<keyword evidence="9 14" id="KW-1133">Transmembrane helix</keyword>
<feature type="transmembrane region" description="Helical" evidence="14">
    <location>
        <begin position="98"/>
        <end position="118"/>
    </location>
</feature>
<sequence>MKMMNNLFSIFDPSTFIKIPLNWLSSIMILIIIPLNFWLIPNRIMMMNWLLMNYLMTELKIIIKKNNLILFFIALFFFIMLNNFMGLFPYIFTSSSHLSMNLTIAIPFWLAIMMFGWINNTNHMFIHLIPQGTPFILMPFMVMIETISNVIRPLTLAVRLTANMIAGHLLLTLLSEMKNTIPTYLIFILLSLQILLLILEMSVALIQSYVFMILTSLYLSETK</sequence>
<evidence type="ECO:0000256" key="5">
    <source>
        <dbReference type="ARBA" id="ARBA00022448"/>
    </source>
</evidence>
<geneLocation type="mitochondrion" evidence="15"/>
<evidence type="ECO:0000256" key="2">
    <source>
        <dbReference type="ARBA" id="ARBA00004141"/>
    </source>
</evidence>
<name>A0A7D6W4T3_9NEOP</name>
<feature type="transmembrane region" description="Helical" evidence="14">
    <location>
        <begin position="125"/>
        <end position="144"/>
    </location>
</feature>
<dbReference type="InterPro" id="IPR000568">
    <property type="entry name" value="ATP_synth_F0_asu"/>
</dbReference>
<keyword evidence="10" id="KW-0406">Ion transport</keyword>
<dbReference type="PANTHER" id="PTHR11410">
    <property type="entry name" value="ATP SYNTHASE SUBUNIT A"/>
    <property type="match status" value="1"/>
</dbReference>
<dbReference type="GO" id="GO:0005743">
    <property type="term" value="C:mitochondrial inner membrane"/>
    <property type="evidence" value="ECO:0007669"/>
    <property type="project" value="UniProtKB-SubCell"/>
</dbReference>
<reference evidence="15" key="1">
    <citation type="submission" date="2020-06" db="EMBL/GenBank/DDBJ databases">
        <title>DNAmark Project.</title>
        <authorList>
            <person name="Leerhoei F."/>
        </authorList>
    </citation>
    <scope>NUCLEOTIDE SEQUENCE</scope>
    <source>
        <strain evidence="15">DM543</strain>
    </source>
</reference>
<keyword evidence="8" id="KW-0375">Hydrogen ion transport</keyword>
<feature type="transmembrane region" description="Helical" evidence="14">
    <location>
        <begin position="70"/>
        <end position="92"/>
    </location>
</feature>